<proteinExistence type="predicted"/>
<organism evidence="1 3">
    <name type="scientific">Rotaria socialis</name>
    <dbReference type="NCBI Taxonomy" id="392032"/>
    <lineage>
        <taxon>Eukaryota</taxon>
        <taxon>Metazoa</taxon>
        <taxon>Spiralia</taxon>
        <taxon>Gnathifera</taxon>
        <taxon>Rotifera</taxon>
        <taxon>Eurotatoria</taxon>
        <taxon>Bdelloidea</taxon>
        <taxon>Philodinida</taxon>
        <taxon>Philodinidae</taxon>
        <taxon>Rotaria</taxon>
    </lineage>
</organism>
<sequence>MVEFQPSLAKPFAEGLLQHPRMNFSLPALIWNSAMDLLQF</sequence>
<evidence type="ECO:0000313" key="1">
    <source>
        <dbReference type="EMBL" id="CAF4987513.1"/>
    </source>
</evidence>
<keyword evidence="3" id="KW-1185">Reference proteome</keyword>
<evidence type="ECO:0000313" key="3">
    <source>
        <dbReference type="Proteomes" id="UP000663873"/>
    </source>
</evidence>
<protein>
    <submittedName>
        <fullName evidence="1">Uncharacterized protein</fullName>
    </submittedName>
</protein>
<gene>
    <name evidence="1" type="ORF">UJA718_LOCUS49631</name>
    <name evidence="2" type="ORF">UJA718_LOCUS49796</name>
</gene>
<dbReference type="EMBL" id="CAJOBP010106459">
    <property type="protein sequence ID" value="CAF4990603.1"/>
    <property type="molecule type" value="Genomic_DNA"/>
</dbReference>
<evidence type="ECO:0000313" key="2">
    <source>
        <dbReference type="EMBL" id="CAF4990603.1"/>
    </source>
</evidence>
<feature type="non-terminal residue" evidence="1">
    <location>
        <position position="1"/>
    </location>
</feature>
<dbReference type="Proteomes" id="UP000663873">
    <property type="component" value="Unassembled WGS sequence"/>
</dbReference>
<comment type="caution">
    <text evidence="1">The sequence shown here is derived from an EMBL/GenBank/DDBJ whole genome shotgun (WGS) entry which is preliminary data.</text>
</comment>
<dbReference type="EMBL" id="CAJOBP010105324">
    <property type="protein sequence ID" value="CAF4987513.1"/>
    <property type="molecule type" value="Genomic_DNA"/>
</dbReference>
<reference evidence="1" key="1">
    <citation type="submission" date="2021-02" db="EMBL/GenBank/DDBJ databases">
        <authorList>
            <person name="Nowell W R."/>
        </authorList>
    </citation>
    <scope>NUCLEOTIDE SEQUENCE</scope>
</reference>
<dbReference type="AlphaFoldDB" id="A0A821ZUR8"/>
<accession>A0A821ZUR8</accession>
<name>A0A821ZUR8_9BILA</name>